<accession>A0AAW2U8L6</accession>
<dbReference type="PANTHER" id="PTHR11439">
    <property type="entry name" value="GAG-POL-RELATED RETROTRANSPOSON"/>
    <property type="match status" value="1"/>
</dbReference>
<reference evidence="2" key="1">
    <citation type="submission" date="2020-06" db="EMBL/GenBank/DDBJ databases">
        <authorList>
            <person name="Li T."/>
            <person name="Hu X."/>
            <person name="Zhang T."/>
            <person name="Song X."/>
            <person name="Zhang H."/>
            <person name="Dai N."/>
            <person name="Sheng W."/>
            <person name="Hou X."/>
            <person name="Wei L."/>
        </authorList>
    </citation>
    <scope>NUCLEOTIDE SEQUENCE</scope>
    <source>
        <strain evidence="2">G02</strain>
        <tissue evidence="2">Leaf</tissue>
    </source>
</reference>
<dbReference type="InterPro" id="IPR043502">
    <property type="entry name" value="DNA/RNA_pol_sf"/>
</dbReference>
<evidence type="ECO:0000259" key="1">
    <source>
        <dbReference type="Pfam" id="PF07727"/>
    </source>
</evidence>
<dbReference type="EMBL" id="JACGWJ010000006">
    <property type="protein sequence ID" value="KAL0413575.1"/>
    <property type="molecule type" value="Genomic_DNA"/>
</dbReference>
<proteinExistence type="predicted"/>
<sequence>MSPTNGFVEEEIFMDQPEGFTAVGEEQKVCQLQRSIYGLKQASRSWNTRFDEVIRDYDFIKNDYDPCVYKKISGSSVVYLMLYVDDILLIENDVKMLDDIKAWLSTQFSMKDMGEASYILGIKNYRDRSRRLLGLTQSSYIEKVLKSFKMEHSKRGLLPMKHGIKLSKKQSPKTDEELKRMSTIPYASAEGSIQYAVQFTRPDVAYALSVKSRYQACAEEAHWCTVKSILKYLKRTKDMFLIYSGGELILEGYSNASFQSDDDDAKFQSGFVFKLNGGVVT</sequence>
<dbReference type="PANTHER" id="PTHR11439:SF467">
    <property type="entry name" value="INTEGRASE CATALYTIC DOMAIN-CONTAINING PROTEIN"/>
    <property type="match status" value="1"/>
</dbReference>
<evidence type="ECO:0000313" key="2">
    <source>
        <dbReference type="EMBL" id="KAL0413575.1"/>
    </source>
</evidence>
<dbReference type="Pfam" id="PF07727">
    <property type="entry name" value="RVT_2"/>
    <property type="match status" value="1"/>
</dbReference>
<dbReference type="InterPro" id="IPR013103">
    <property type="entry name" value="RVT_2"/>
</dbReference>
<organism evidence="2">
    <name type="scientific">Sesamum radiatum</name>
    <name type="common">Black benniseed</name>
    <dbReference type="NCBI Taxonomy" id="300843"/>
    <lineage>
        <taxon>Eukaryota</taxon>
        <taxon>Viridiplantae</taxon>
        <taxon>Streptophyta</taxon>
        <taxon>Embryophyta</taxon>
        <taxon>Tracheophyta</taxon>
        <taxon>Spermatophyta</taxon>
        <taxon>Magnoliopsida</taxon>
        <taxon>eudicotyledons</taxon>
        <taxon>Gunneridae</taxon>
        <taxon>Pentapetalae</taxon>
        <taxon>asterids</taxon>
        <taxon>lamiids</taxon>
        <taxon>Lamiales</taxon>
        <taxon>Pedaliaceae</taxon>
        <taxon>Sesamum</taxon>
    </lineage>
</organism>
<dbReference type="AlphaFoldDB" id="A0AAW2U8L6"/>
<feature type="domain" description="Reverse transcriptase Ty1/copia-type" evidence="1">
    <location>
        <begin position="5"/>
        <end position="160"/>
    </location>
</feature>
<dbReference type="SUPFAM" id="SSF56672">
    <property type="entry name" value="DNA/RNA polymerases"/>
    <property type="match status" value="1"/>
</dbReference>
<reference evidence="2" key="2">
    <citation type="journal article" date="2024" name="Plant">
        <title>Genomic evolution and insights into agronomic trait innovations of Sesamum species.</title>
        <authorList>
            <person name="Miao H."/>
            <person name="Wang L."/>
            <person name="Qu L."/>
            <person name="Liu H."/>
            <person name="Sun Y."/>
            <person name="Le M."/>
            <person name="Wang Q."/>
            <person name="Wei S."/>
            <person name="Zheng Y."/>
            <person name="Lin W."/>
            <person name="Duan Y."/>
            <person name="Cao H."/>
            <person name="Xiong S."/>
            <person name="Wang X."/>
            <person name="Wei L."/>
            <person name="Li C."/>
            <person name="Ma Q."/>
            <person name="Ju M."/>
            <person name="Zhao R."/>
            <person name="Li G."/>
            <person name="Mu C."/>
            <person name="Tian Q."/>
            <person name="Mei H."/>
            <person name="Zhang T."/>
            <person name="Gao T."/>
            <person name="Zhang H."/>
        </authorList>
    </citation>
    <scope>NUCLEOTIDE SEQUENCE</scope>
    <source>
        <strain evidence="2">G02</strain>
    </source>
</reference>
<protein>
    <submittedName>
        <fullName evidence="2">Retrovirus-related Pol polyprotein from transposon TNT 1-94</fullName>
    </submittedName>
</protein>
<gene>
    <name evidence="2" type="ORF">Sradi_1559200</name>
</gene>
<comment type="caution">
    <text evidence="2">The sequence shown here is derived from an EMBL/GenBank/DDBJ whole genome shotgun (WGS) entry which is preliminary data.</text>
</comment>
<name>A0AAW2U8L6_SESRA</name>